<evidence type="ECO:0008006" key="4">
    <source>
        <dbReference type="Google" id="ProtNLM"/>
    </source>
</evidence>
<dbReference type="Gene3D" id="3.40.390.10">
    <property type="entry name" value="Collagenase (Catalytic Domain)"/>
    <property type="match status" value="1"/>
</dbReference>
<evidence type="ECO:0000313" key="2">
    <source>
        <dbReference type="EMBL" id="SFT47037.1"/>
    </source>
</evidence>
<reference evidence="2 3" key="1">
    <citation type="submission" date="2016-10" db="EMBL/GenBank/DDBJ databases">
        <authorList>
            <person name="Varghese N."/>
            <person name="Submissions S."/>
        </authorList>
    </citation>
    <scope>NUCLEOTIDE SEQUENCE [LARGE SCALE GENOMIC DNA]</scope>
    <source>
        <strain evidence="2 3">CGMCC 1.8499</strain>
    </source>
</reference>
<comment type="caution">
    <text evidence="2">The sequence shown here is derived from an EMBL/GenBank/DDBJ whole genome shotgun (WGS) entry which is preliminary data.</text>
</comment>
<sequence length="400" mass="45965">MKTRANVYLIGGLLLSLSTLSSSVSDFTPSYLYYFNKTPTRAVAIYYLAPTVVSSNLTLVDNVQLRQLAELGELDAHYQLALRFLQQGNPAAAKLWWQSEFDNYAVNQQQALADNLIAQQQWQSIEWLWQTNRLPQGDARQAWLLRQRSGAEYIHADFAKRHDFSLSLHTVSVMPQCKFNVLMLTDHHAGINALKSFKRFYQAKPEPEKNSFCFSEIVYVGDQFSCRNHDMALQCNWENAVAYNWPAGFDFIVMMSESGAANVVGGIMHINSQQSYKVFLHELMHFNGFEDEYPLPEKKQQWLCKQQGQVAPNLFIANDVLPPSGWQKSRACKNSMAYKPSPNWSIMQYQTMALSQQYRQLWQKQINQPLTKPIRFIDYFTFLGVKPTITTASSLDKFSD</sequence>
<evidence type="ECO:0000313" key="3">
    <source>
        <dbReference type="Proteomes" id="UP000183805"/>
    </source>
</evidence>
<name>A0ABY1GCB2_9GAMM</name>
<feature type="signal peptide" evidence="1">
    <location>
        <begin position="1"/>
        <end position="24"/>
    </location>
</feature>
<dbReference type="EMBL" id="FPAZ01000003">
    <property type="protein sequence ID" value="SFT47037.1"/>
    <property type="molecule type" value="Genomic_DNA"/>
</dbReference>
<gene>
    <name evidence="2" type="ORF">SAMN04487854_103159</name>
</gene>
<keyword evidence="1" id="KW-0732">Signal</keyword>
<feature type="chain" id="PRO_5045581588" description="IgA Peptidase M64" evidence="1">
    <location>
        <begin position="25"/>
        <end position="400"/>
    </location>
</feature>
<accession>A0ABY1GCB2</accession>
<organism evidence="2 3">
    <name type="scientific">Pseudoalteromonas lipolytica</name>
    <dbReference type="NCBI Taxonomy" id="570156"/>
    <lineage>
        <taxon>Bacteria</taxon>
        <taxon>Pseudomonadati</taxon>
        <taxon>Pseudomonadota</taxon>
        <taxon>Gammaproteobacteria</taxon>
        <taxon>Alteromonadales</taxon>
        <taxon>Pseudoalteromonadaceae</taxon>
        <taxon>Pseudoalteromonas</taxon>
    </lineage>
</organism>
<evidence type="ECO:0000256" key="1">
    <source>
        <dbReference type="SAM" id="SignalP"/>
    </source>
</evidence>
<keyword evidence="3" id="KW-1185">Reference proteome</keyword>
<dbReference type="Proteomes" id="UP000183805">
    <property type="component" value="Unassembled WGS sequence"/>
</dbReference>
<protein>
    <recommendedName>
        <fullName evidence="4">IgA Peptidase M64</fullName>
    </recommendedName>
</protein>
<proteinExistence type="predicted"/>
<dbReference type="InterPro" id="IPR024079">
    <property type="entry name" value="MetalloPept_cat_dom_sf"/>
</dbReference>